<accession>A0A1W1D5K1</accession>
<feature type="domain" description="PpiC" evidence="9">
    <location>
        <begin position="240"/>
        <end position="362"/>
    </location>
</feature>
<sequence>MISWMQRHKKYLIITIWISTISFVGAGFVGWGQYSYGDKATSVAKVGDIEISRGELQKAYSNLYAQYNAMFQGNFDEEQAEKLQLKRQAIKKLIDQALLLNFADEYGIIVNDKEVLQNLLTQKYFFKNGVFDKEVYKQVLLRNNLTPTEYEAEVKKQLKITKLLKLFHIDVNKNEPKIFETFLNIADKLKYKILDPNKIKVDTSDDKVKQFWETKKQNFMTEVKYKIEYIKQKKVHKTYDDTTISQYYNKNKLHFRDKDGKILPLASAKDQVIAELDAKTTKKEALKIYIAYKKEKLEKTVKKETLVISISNNPLGDAVFNKVSKLSTTKPYAKPLQVQDDYYIIKLQEIIPAQTKTYKEAKSEVLPLYVETMKKQKVLELAKKSFQKFQGQESEFITIEDVNKIKGLTPNEANEFLPALFMSDAKNGFIPLQNGKVILYNILEQKLLNKKHNDLNNSIVEIKKGIFNDALIKNLQHRYQIEIFLKGL</sequence>
<dbReference type="PANTHER" id="PTHR47529:SF1">
    <property type="entry name" value="PERIPLASMIC CHAPERONE PPID"/>
    <property type="match status" value="1"/>
</dbReference>
<keyword evidence="2" id="KW-1003">Cell membrane</keyword>
<gene>
    <name evidence="10" type="ORF">MNB_SM-3-1143</name>
</gene>
<name>A0A1W1D5K1_9ZZZZ</name>
<protein>
    <submittedName>
        <fullName evidence="10">Peptidyl-prolyl cis-trans isomerase PpiD</fullName>
        <ecNumber evidence="10">5.2.1.8</ecNumber>
    </submittedName>
</protein>
<evidence type="ECO:0000256" key="6">
    <source>
        <dbReference type="ARBA" id="ARBA00023186"/>
    </source>
</evidence>
<comment type="similarity">
    <text evidence="7">Belongs to the PpiD chaperone family.</text>
</comment>
<evidence type="ECO:0000256" key="1">
    <source>
        <dbReference type="ARBA" id="ARBA00004401"/>
    </source>
</evidence>
<dbReference type="EMBL" id="FPHP01000045">
    <property type="protein sequence ID" value="SFV75707.1"/>
    <property type="molecule type" value="Genomic_DNA"/>
</dbReference>
<feature type="transmembrane region" description="Helical" evidence="8">
    <location>
        <begin position="12"/>
        <end position="32"/>
    </location>
</feature>
<keyword evidence="3 8" id="KW-0812">Transmembrane</keyword>
<organism evidence="10">
    <name type="scientific">hydrothermal vent metagenome</name>
    <dbReference type="NCBI Taxonomy" id="652676"/>
    <lineage>
        <taxon>unclassified sequences</taxon>
        <taxon>metagenomes</taxon>
        <taxon>ecological metagenomes</taxon>
    </lineage>
</organism>
<dbReference type="GO" id="GO:0003755">
    <property type="term" value="F:peptidyl-prolyl cis-trans isomerase activity"/>
    <property type="evidence" value="ECO:0007669"/>
    <property type="project" value="UniProtKB-EC"/>
</dbReference>
<dbReference type="AlphaFoldDB" id="A0A1W1D5K1"/>
<dbReference type="EC" id="5.2.1.8" evidence="10"/>
<dbReference type="Pfam" id="PF13624">
    <property type="entry name" value="SurA_N_3"/>
    <property type="match status" value="1"/>
</dbReference>
<keyword evidence="10" id="KW-0413">Isomerase</keyword>
<dbReference type="SUPFAM" id="SSF109998">
    <property type="entry name" value="Triger factor/SurA peptide-binding domain-like"/>
    <property type="match status" value="1"/>
</dbReference>
<comment type="subcellular location">
    <subcellularLocation>
        <location evidence="1">Cell membrane</location>
        <topology evidence="1">Single-pass type II membrane protein</topology>
    </subcellularLocation>
</comment>
<evidence type="ECO:0000256" key="2">
    <source>
        <dbReference type="ARBA" id="ARBA00022475"/>
    </source>
</evidence>
<keyword evidence="4 8" id="KW-1133">Transmembrane helix</keyword>
<dbReference type="InterPro" id="IPR052029">
    <property type="entry name" value="PpiD_chaperone"/>
</dbReference>
<dbReference type="InterPro" id="IPR027304">
    <property type="entry name" value="Trigger_fact/SurA_dom_sf"/>
</dbReference>
<dbReference type="InterPro" id="IPR000297">
    <property type="entry name" value="PPIase_PpiC"/>
</dbReference>
<dbReference type="PANTHER" id="PTHR47529">
    <property type="entry name" value="PEPTIDYL-PROLYL CIS-TRANS ISOMERASE D"/>
    <property type="match status" value="1"/>
</dbReference>
<keyword evidence="6" id="KW-0143">Chaperone</keyword>
<dbReference type="Pfam" id="PF13145">
    <property type="entry name" value="Rotamase_2"/>
    <property type="match status" value="1"/>
</dbReference>
<dbReference type="GO" id="GO:0005886">
    <property type="term" value="C:plasma membrane"/>
    <property type="evidence" value="ECO:0007669"/>
    <property type="project" value="UniProtKB-SubCell"/>
</dbReference>
<evidence type="ECO:0000256" key="7">
    <source>
        <dbReference type="ARBA" id="ARBA00038408"/>
    </source>
</evidence>
<proteinExistence type="inferred from homology"/>
<dbReference type="Gene3D" id="1.10.4030.10">
    <property type="entry name" value="Porin chaperone SurA, peptide-binding domain"/>
    <property type="match status" value="1"/>
</dbReference>
<evidence type="ECO:0000259" key="9">
    <source>
        <dbReference type="Pfam" id="PF13145"/>
    </source>
</evidence>
<evidence type="ECO:0000256" key="4">
    <source>
        <dbReference type="ARBA" id="ARBA00022989"/>
    </source>
</evidence>
<evidence type="ECO:0000256" key="3">
    <source>
        <dbReference type="ARBA" id="ARBA00022692"/>
    </source>
</evidence>
<reference evidence="10" key="1">
    <citation type="submission" date="2016-10" db="EMBL/GenBank/DDBJ databases">
        <authorList>
            <person name="de Groot N.N."/>
        </authorList>
    </citation>
    <scope>NUCLEOTIDE SEQUENCE</scope>
</reference>
<evidence type="ECO:0000256" key="5">
    <source>
        <dbReference type="ARBA" id="ARBA00023136"/>
    </source>
</evidence>
<evidence type="ECO:0000313" key="10">
    <source>
        <dbReference type="EMBL" id="SFV75707.1"/>
    </source>
</evidence>
<evidence type="ECO:0000256" key="8">
    <source>
        <dbReference type="SAM" id="Phobius"/>
    </source>
</evidence>
<keyword evidence="5 8" id="KW-0472">Membrane</keyword>